<gene>
    <name evidence="6" type="ORF">OVA965_LOCUS26193</name>
    <name evidence="7" type="ORF">TMI583_LOCUS26932</name>
</gene>
<evidence type="ECO:0000313" key="6">
    <source>
        <dbReference type="EMBL" id="CAF1249130.1"/>
    </source>
</evidence>
<evidence type="ECO:0000313" key="8">
    <source>
        <dbReference type="Proteomes" id="UP000682733"/>
    </source>
</evidence>
<reference evidence="7" key="1">
    <citation type="submission" date="2021-02" db="EMBL/GenBank/DDBJ databases">
        <authorList>
            <person name="Nowell W R."/>
        </authorList>
    </citation>
    <scope>NUCLEOTIDE SEQUENCE</scope>
</reference>
<evidence type="ECO:0000259" key="5">
    <source>
        <dbReference type="PROSITE" id="PS50144"/>
    </source>
</evidence>
<dbReference type="PANTHER" id="PTHR10131">
    <property type="entry name" value="TNF RECEPTOR ASSOCIATED FACTOR"/>
    <property type="match status" value="1"/>
</dbReference>
<evidence type="ECO:0000256" key="2">
    <source>
        <dbReference type="ARBA" id="ARBA00022703"/>
    </source>
</evidence>
<dbReference type="GO" id="GO:0006915">
    <property type="term" value="P:apoptotic process"/>
    <property type="evidence" value="ECO:0007669"/>
    <property type="project" value="UniProtKB-KW"/>
</dbReference>
<dbReference type="AlphaFoldDB" id="A0A8S2PKU7"/>
<sequence length="441" mass="50989">MDNQRSDQNTSSSNVDLDECQKCHLIEKEQPVYSIERDLFRQDDSMLQSYYVVDEYNNDSQPLVRCVLADWGCLEQVAECQLHDHYSSEIHKRCLLASIHYHVMISHLDQDPNTQTDVEQSTIMMSDTDVASSSIKCDKTVQSVNELYEKHNKLYETMAILTDGIQTYLDDTTRLTNELSNIKPIVDTYRQELMKFKQSEQEQAAPVNEIQMNQQIMQQNLTELSQIIENVQSTSYDGTYIWKVKNVRELMVRAQSKHQPSIYSPPFYSSPTGYKMCMRLYLNGDGIAQSTHISLFFVVMRGEYDVILKWPFHFKVTFCLLDQSGQQRHIIDSFRPDTKSDSFQLPKTQMNSASGIPKFFPLSMIQQEGSDYLKDDTMFIKCIVNFNDFPKLMLPYSLSLNPGLPDEVQKQMINSELERRQQQYNQQTIGTSAPKCANSCA</sequence>
<dbReference type="CDD" id="cd00270">
    <property type="entry name" value="MATH_TRAF_C"/>
    <property type="match status" value="1"/>
</dbReference>
<dbReference type="InterPro" id="IPR008974">
    <property type="entry name" value="TRAF-like"/>
</dbReference>
<dbReference type="EMBL" id="CAJNOK010016652">
    <property type="protein sequence ID" value="CAF1249130.1"/>
    <property type="molecule type" value="Genomic_DNA"/>
</dbReference>
<dbReference type="Proteomes" id="UP000682733">
    <property type="component" value="Unassembled WGS sequence"/>
</dbReference>
<feature type="domain" description="MATH" evidence="5">
    <location>
        <begin position="237"/>
        <end position="384"/>
    </location>
</feature>
<keyword evidence="4" id="KW-0175">Coiled coil</keyword>
<dbReference type="InterPro" id="IPR002083">
    <property type="entry name" value="MATH/TRAF_dom"/>
</dbReference>
<proteinExistence type="predicted"/>
<organism evidence="7 8">
    <name type="scientific">Didymodactylos carnosus</name>
    <dbReference type="NCBI Taxonomy" id="1234261"/>
    <lineage>
        <taxon>Eukaryota</taxon>
        <taxon>Metazoa</taxon>
        <taxon>Spiralia</taxon>
        <taxon>Gnathifera</taxon>
        <taxon>Rotifera</taxon>
        <taxon>Eurotatoria</taxon>
        <taxon>Bdelloidea</taxon>
        <taxon>Philodinida</taxon>
        <taxon>Philodinidae</taxon>
        <taxon>Didymodactylos</taxon>
    </lineage>
</organism>
<evidence type="ECO:0000256" key="3">
    <source>
        <dbReference type="ARBA" id="ARBA00022843"/>
    </source>
</evidence>
<dbReference type="EMBL" id="CAJOBA010038204">
    <property type="protein sequence ID" value="CAF4056827.1"/>
    <property type="molecule type" value="Genomic_DNA"/>
</dbReference>
<name>A0A8S2PKU7_9BILA</name>
<dbReference type="SMART" id="SM00061">
    <property type="entry name" value="MATH"/>
    <property type="match status" value="1"/>
</dbReference>
<dbReference type="SUPFAM" id="SSF49599">
    <property type="entry name" value="TRAF domain-like"/>
    <property type="match status" value="1"/>
</dbReference>
<dbReference type="Gene3D" id="2.60.210.10">
    <property type="entry name" value="Apoptosis, Tumor Necrosis Factor Receptor Associated Protein 2, Chain A"/>
    <property type="match status" value="1"/>
</dbReference>
<comment type="caution">
    <text evidence="7">The sequence shown here is derived from an EMBL/GenBank/DDBJ whole genome shotgun (WGS) entry which is preliminary data.</text>
</comment>
<evidence type="ECO:0000256" key="1">
    <source>
        <dbReference type="ARBA" id="ARBA00022499"/>
    </source>
</evidence>
<dbReference type="GO" id="GO:0043122">
    <property type="term" value="P:regulation of canonical NF-kappaB signal transduction"/>
    <property type="evidence" value="ECO:0007669"/>
    <property type="project" value="TreeGrafter"/>
</dbReference>
<evidence type="ECO:0000313" key="7">
    <source>
        <dbReference type="EMBL" id="CAF4056827.1"/>
    </source>
</evidence>
<dbReference type="InterPro" id="IPR049342">
    <property type="entry name" value="TRAF1-6_MATH_dom"/>
</dbReference>
<dbReference type="FunFam" id="2.60.210.10:FF:000001">
    <property type="entry name" value="TNF receptor-associated factor"/>
    <property type="match status" value="1"/>
</dbReference>
<accession>A0A8S2PKU7</accession>
<keyword evidence="3" id="KW-0832">Ubl conjugation</keyword>
<evidence type="ECO:0000256" key="4">
    <source>
        <dbReference type="ARBA" id="ARBA00023054"/>
    </source>
</evidence>
<dbReference type="Pfam" id="PF21355">
    <property type="entry name" value="TRAF-mep_MATH"/>
    <property type="match status" value="1"/>
</dbReference>
<keyword evidence="1" id="KW-1017">Isopeptide bond</keyword>
<keyword evidence="2" id="KW-0053">Apoptosis</keyword>
<dbReference type="Proteomes" id="UP000677228">
    <property type="component" value="Unassembled WGS sequence"/>
</dbReference>
<dbReference type="PANTHER" id="PTHR10131:SF94">
    <property type="entry name" value="TNF RECEPTOR-ASSOCIATED FACTOR 4"/>
    <property type="match status" value="1"/>
</dbReference>
<dbReference type="PROSITE" id="PS50144">
    <property type="entry name" value="MATH"/>
    <property type="match status" value="1"/>
</dbReference>
<protein>
    <recommendedName>
        <fullName evidence="5">MATH domain-containing protein</fullName>
    </recommendedName>
</protein>